<dbReference type="EMBL" id="PEZG01000016">
    <property type="protein sequence ID" value="PIS16007.1"/>
    <property type="molecule type" value="Genomic_DNA"/>
</dbReference>
<dbReference type="InterPro" id="IPR050396">
    <property type="entry name" value="Glycosyltr_51/Transpeptidase"/>
</dbReference>
<dbReference type="Gene3D" id="1.10.3810.10">
    <property type="entry name" value="Biosynthetic peptidoglycan transglycosylase-like"/>
    <property type="match status" value="1"/>
</dbReference>
<evidence type="ECO:0000313" key="10">
    <source>
        <dbReference type="EMBL" id="PIS16007.1"/>
    </source>
</evidence>
<feature type="transmembrane region" description="Helical" evidence="8">
    <location>
        <begin position="21"/>
        <end position="43"/>
    </location>
</feature>
<feature type="domain" description="Glycosyl transferase family 51" evidence="9">
    <location>
        <begin position="140"/>
        <end position="229"/>
    </location>
</feature>
<comment type="caution">
    <text evidence="10">The sequence shown here is derived from an EMBL/GenBank/DDBJ whole genome shotgun (WGS) entry which is preliminary data.</text>
</comment>
<sequence length="358" mass="40916">MSRLKKRNSLHIQYVYSFFKLCYRIGSFIVAPFKFTLSILAIFFRVLKWALPFIKVAGIVSIAILLSYESWGFLSSVPTPKTVADFPLPKKIRVYDRNKTILYEAYGYSSYLIPQYTFSKKVLDIFTPKTLSTPFLSKAIAENYFLLKKGDSSQGIKKYVMAVKLFFSTNREGLSKLYLNTSLFGRDVIGIEAASRMFFGRKTSELSSAELIFLSGFLDSHPPRSIRPLYGIYKRAPFAVDYVLKTIRETHGETSSFPKNLSVYTTIDATAQSKFQQRYFDLEGIGFKHQEFICISNVSDEIIAVVGPQSSYSNNATCAYFISEQEFEKKTFPENALLKREEKPISRLISKIVNENVK</sequence>
<evidence type="ECO:0000256" key="8">
    <source>
        <dbReference type="SAM" id="Phobius"/>
    </source>
</evidence>
<keyword evidence="3" id="KW-0328">Glycosyltransferase</keyword>
<dbReference type="Gene3D" id="3.40.710.10">
    <property type="entry name" value="DD-peptidase/beta-lactamase superfamily"/>
    <property type="match status" value="1"/>
</dbReference>
<dbReference type="Pfam" id="PF00912">
    <property type="entry name" value="Transgly"/>
    <property type="match status" value="1"/>
</dbReference>
<dbReference type="AlphaFoldDB" id="A0A2H0WTQ8"/>
<organism evidence="10 11">
    <name type="scientific">Candidatus Roizmanbacteria bacterium CG09_land_8_20_14_0_10_41_9</name>
    <dbReference type="NCBI Taxonomy" id="1974850"/>
    <lineage>
        <taxon>Bacteria</taxon>
        <taxon>Candidatus Roizmaniibacteriota</taxon>
    </lineage>
</organism>
<keyword evidence="4" id="KW-0808">Transferase</keyword>
<evidence type="ECO:0000256" key="4">
    <source>
        <dbReference type="ARBA" id="ARBA00022679"/>
    </source>
</evidence>
<evidence type="ECO:0000259" key="9">
    <source>
        <dbReference type="Pfam" id="PF00912"/>
    </source>
</evidence>
<keyword evidence="1" id="KW-0121">Carboxypeptidase</keyword>
<dbReference type="InterPro" id="IPR012338">
    <property type="entry name" value="Beta-lactam/transpept-like"/>
</dbReference>
<evidence type="ECO:0000256" key="7">
    <source>
        <dbReference type="ARBA" id="ARBA00049902"/>
    </source>
</evidence>
<name>A0A2H0WTQ8_9BACT</name>
<accession>A0A2H0WTQ8</accession>
<dbReference type="Proteomes" id="UP000231198">
    <property type="component" value="Unassembled WGS sequence"/>
</dbReference>
<dbReference type="InterPro" id="IPR001264">
    <property type="entry name" value="Glyco_trans_51"/>
</dbReference>
<evidence type="ECO:0000256" key="5">
    <source>
        <dbReference type="ARBA" id="ARBA00023268"/>
    </source>
</evidence>
<keyword evidence="2" id="KW-0378">Hydrolase</keyword>
<dbReference type="GO" id="GO:0006508">
    <property type="term" value="P:proteolysis"/>
    <property type="evidence" value="ECO:0007669"/>
    <property type="project" value="UniProtKB-KW"/>
</dbReference>
<keyword evidence="5" id="KW-0511">Multifunctional enzyme</keyword>
<evidence type="ECO:0000256" key="3">
    <source>
        <dbReference type="ARBA" id="ARBA00022676"/>
    </source>
</evidence>
<keyword evidence="8" id="KW-1133">Transmembrane helix</keyword>
<dbReference type="EC" id="2.4.99.28" evidence="6"/>
<dbReference type="PANTHER" id="PTHR32282:SF33">
    <property type="entry name" value="PEPTIDOGLYCAN GLYCOSYLTRANSFERASE"/>
    <property type="match status" value="1"/>
</dbReference>
<proteinExistence type="predicted"/>
<dbReference type="GO" id="GO:0004180">
    <property type="term" value="F:carboxypeptidase activity"/>
    <property type="evidence" value="ECO:0007669"/>
    <property type="project" value="UniProtKB-KW"/>
</dbReference>
<comment type="catalytic activity">
    <reaction evidence="7">
        <text>[GlcNAc-(1-&gt;4)-Mur2Ac(oyl-L-Ala-gamma-D-Glu-L-Lys-D-Ala-D-Ala)](n)-di-trans,octa-cis-undecaprenyl diphosphate + beta-D-GlcNAc-(1-&gt;4)-Mur2Ac(oyl-L-Ala-gamma-D-Glu-L-Lys-D-Ala-D-Ala)-di-trans,octa-cis-undecaprenyl diphosphate = [GlcNAc-(1-&gt;4)-Mur2Ac(oyl-L-Ala-gamma-D-Glu-L-Lys-D-Ala-D-Ala)](n+1)-di-trans,octa-cis-undecaprenyl diphosphate + di-trans,octa-cis-undecaprenyl diphosphate + H(+)</text>
        <dbReference type="Rhea" id="RHEA:23708"/>
        <dbReference type="Rhea" id="RHEA-COMP:9602"/>
        <dbReference type="Rhea" id="RHEA-COMP:9603"/>
        <dbReference type="ChEBI" id="CHEBI:15378"/>
        <dbReference type="ChEBI" id="CHEBI:58405"/>
        <dbReference type="ChEBI" id="CHEBI:60033"/>
        <dbReference type="ChEBI" id="CHEBI:78435"/>
        <dbReference type="EC" id="2.4.99.28"/>
    </reaction>
</comment>
<keyword evidence="8" id="KW-0472">Membrane</keyword>
<dbReference type="GO" id="GO:0008955">
    <property type="term" value="F:peptidoglycan glycosyltransferase activity"/>
    <property type="evidence" value="ECO:0007669"/>
    <property type="project" value="UniProtKB-EC"/>
</dbReference>
<keyword evidence="2" id="KW-0645">Protease</keyword>
<evidence type="ECO:0000313" key="11">
    <source>
        <dbReference type="Proteomes" id="UP000231198"/>
    </source>
</evidence>
<protein>
    <recommendedName>
        <fullName evidence="6">peptidoglycan glycosyltransferase</fullName>
        <ecNumber evidence="6">2.4.99.28</ecNumber>
    </recommendedName>
</protein>
<reference evidence="11" key="1">
    <citation type="submission" date="2017-09" db="EMBL/GenBank/DDBJ databases">
        <title>Depth-based differentiation of microbial function through sediment-hosted aquifers and enrichment of novel symbionts in the deep terrestrial subsurface.</title>
        <authorList>
            <person name="Probst A.J."/>
            <person name="Ladd B."/>
            <person name="Jarett J.K."/>
            <person name="Geller-Mcgrath D.E."/>
            <person name="Sieber C.M.K."/>
            <person name="Emerson J.B."/>
            <person name="Anantharaman K."/>
            <person name="Thomas B.C."/>
            <person name="Malmstrom R."/>
            <person name="Stieglmeier M."/>
            <person name="Klingl A."/>
            <person name="Woyke T."/>
            <person name="Ryan C.M."/>
            <person name="Banfield J.F."/>
        </authorList>
    </citation>
    <scope>NUCLEOTIDE SEQUENCE [LARGE SCALE GENOMIC DNA]</scope>
</reference>
<evidence type="ECO:0000256" key="1">
    <source>
        <dbReference type="ARBA" id="ARBA00022645"/>
    </source>
</evidence>
<dbReference type="PANTHER" id="PTHR32282">
    <property type="entry name" value="BINDING PROTEIN TRANSPEPTIDASE, PUTATIVE-RELATED"/>
    <property type="match status" value="1"/>
</dbReference>
<gene>
    <name evidence="10" type="ORF">COT62_00630</name>
</gene>
<keyword evidence="8" id="KW-0812">Transmembrane</keyword>
<dbReference type="InterPro" id="IPR036950">
    <property type="entry name" value="PBP_transglycosylase"/>
</dbReference>
<dbReference type="SUPFAM" id="SSF53955">
    <property type="entry name" value="Lysozyme-like"/>
    <property type="match status" value="1"/>
</dbReference>
<dbReference type="InterPro" id="IPR023346">
    <property type="entry name" value="Lysozyme-like_dom_sf"/>
</dbReference>
<evidence type="ECO:0000256" key="6">
    <source>
        <dbReference type="ARBA" id="ARBA00044770"/>
    </source>
</evidence>
<evidence type="ECO:0000256" key="2">
    <source>
        <dbReference type="ARBA" id="ARBA00022670"/>
    </source>
</evidence>